<feature type="compositionally biased region" description="Low complexity" evidence="1">
    <location>
        <begin position="297"/>
        <end position="332"/>
    </location>
</feature>
<sequence length="381" mass="38307">MKWPPRPLPAVLALAAVPAAGAAGLAVLLRWQSRRMRALFDADAAGRAGTGTWEASGAWVAGGAEIAFGTPAAEELAVLAVLGDSWAAAGPVPTLPRLLGRGCARLLGAPVRVCSLAGPSARAEDIGAQVRALLADSRLRRSKGGGRAPRLAVLSMGTADLIHPISGSLSIPALTSAVNRLEREGGYTVFVLTCPNLGRLPGSRRPLRTVLRRSSRVLAGSQWLTALSAGAVPVSASEALRGTAQRGLIDASGRWPSALGRAQLAAAVLARIAVHLEAPVAVAASAAQPAPEEEDGAPQSAAAPDAPAGAAEPPLLGLHADPAPDSPAGHAAPAPPGFPPPSDSPVLPDSPAPPDSPAEPDSPALPHSAAEPHSPADQELP</sequence>
<accession>A0A6N9H7U5</accession>
<feature type="region of interest" description="Disordered" evidence="1">
    <location>
        <begin position="285"/>
        <end position="381"/>
    </location>
</feature>
<gene>
    <name evidence="2" type="ORF">GSY69_06575</name>
</gene>
<name>A0A6N9H7U5_9MICO</name>
<dbReference type="SUPFAM" id="SSF52266">
    <property type="entry name" value="SGNH hydrolase"/>
    <property type="match status" value="1"/>
</dbReference>
<evidence type="ECO:0000313" key="3">
    <source>
        <dbReference type="Proteomes" id="UP000469215"/>
    </source>
</evidence>
<comment type="caution">
    <text evidence="2">The sequence shown here is derived from an EMBL/GenBank/DDBJ whole genome shotgun (WGS) entry which is preliminary data.</text>
</comment>
<dbReference type="AlphaFoldDB" id="A0A6N9H7U5"/>
<protein>
    <submittedName>
        <fullName evidence="2">SGNH/GDSL hydrolase family protein</fullName>
    </submittedName>
</protein>
<evidence type="ECO:0000256" key="1">
    <source>
        <dbReference type="SAM" id="MobiDB-lite"/>
    </source>
</evidence>
<feature type="compositionally biased region" description="Pro residues" evidence="1">
    <location>
        <begin position="333"/>
        <end position="357"/>
    </location>
</feature>
<dbReference type="RefSeq" id="WP_160953072.1">
    <property type="nucleotide sequence ID" value="NZ_WWEQ01000021.1"/>
</dbReference>
<reference evidence="2 3" key="1">
    <citation type="submission" date="2020-01" db="EMBL/GenBank/DDBJ databases">
        <authorList>
            <person name="Deng T."/>
        </authorList>
    </citation>
    <scope>NUCLEOTIDE SEQUENCE [LARGE SCALE GENOMIC DNA]</scope>
    <source>
        <strain evidence="2 3">5221</strain>
    </source>
</reference>
<dbReference type="GO" id="GO:0016787">
    <property type="term" value="F:hydrolase activity"/>
    <property type="evidence" value="ECO:0007669"/>
    <property type="project" value="UniProtKB-KW"/>
</dbReference>
<dbReference type="Proteomes" id="UP000469215">
    <property type="component" value="Unassembled WGS sequence"/>
</dbReference>
<keyword evidence="2" id="KW-0378">Hydrolase</keyword>
<proteinExistence type="predicted"/>
<dbReference type="EMBL" id="WWEQ01000021">
    <property type="protein sequence ID" value="MYM19642.1"/>
    <property type="molecule type" value="Genomic_DNA"/>
</dbReference>
<evidence type="ECO:0000313" key="2">
    <source>
        <dbReference type="EMBL" id="MYM19642.1"/>
    </source>
</evidence>
<organism evidence="2 3">
    <name type="scientific">Brevibacterium rongguiense</name>
    <dbReference type="NCBI Taxonomy" id="2695267"/>
    <lineage>
        <taxon>Bacteria</taxon>
        <taxon>Bacillati</taxon>
        <taxon>Actinomycetota</taxon>
        <taxon>Actinomycetes</taxon>
        <taxon>Micrococcales</taxon>
        <taxon>Brevibacteriaceae</taxon>
        <taxon>Brevibacterium</taxon>
    </lineage>
</organism>
<keyword evidence="3" id="KW-1185">Reference proteome</keyword>